<gene>
    <name evidence="1" type="ORF">NQ314_006028</name>
</gene>
<dbReference type="AlphaFoldDB" id="A0AAV8Z9V1"/>
<organism evidence="1 2">
    <name type="scientific">Rhamnusium bicolor</name>
    <dbReference type="NCBI Taxonomy" id="1586634"/>
    <lineage>
        <taxon>Eukaryota</taxon>
        <taxon>Metazoa</taxon>
        <taxon>Ecdysozoa</taxon>
        <taxon>Arthropoda</taxon>
        <taxon>Hexapoda</taxon>
        <taxon>Insecta</taxon>
        <taxon>Pterygota</taxon>
        <taxon>Neoptera</taxon>
        <taxon>Endopterygota</taxon>
        <taxon>Coleoptera</taxon>
        <taxon>Polyphaga</taxon>
        <taxon>Cucujiformia</taxon>
        <taxon>Chrysomeloidea</taxon>
        <taxon>Cerambycidae</taxon>
        <taxon>Lepturinae</taxon>
        <taxon>Rhagiini</taxon>
        <taxon>Rhamnusium</taxon>
    </lineage>
</organism>
<comment type="caution">
    <text evidence="1">The sequence shown here is derived from an EMBL/GenBank/DDBJ whole genome shotgun (WGS) entry which is preliminary data.</text>
</comment>
<sequence length="62" mass="7363">MKCDTIQNYMEHSGDIKLLYVQIKKNEKLKMVREKSTINNKTSNDCYFENPDFRNSDAKKTD</sequence>
<protein>
    <submittedName>
        <fullName evidence="1">Uncharacterized protein</fullName>
    </submittedName>
</protein>
<dbReference type="Proteomes" id="UP001162156">
    <property type="component" value="Unassembled WGS sequence"/>
</dbReference>
<keyword evidence="2" id="KW-1185">Reference proteome</keyword>
<dbReference type="EMBL" id="JANEYF010001630">
    <property type="protein sequence ID" value="KAJ8960702.1"/>
    <property type="molecule type" value="Genomic_DNA"/>
</dbReference>
<name>A0AAV8Z9V1_9CUCU</name>
<accession>A0AAV8Z9V1</accession>
<proteinExistence type="predicted"/>
<reference evidence="1" key="1">
    <citation type="journal article" date="2023" name="Insect Mol. Biol.">
        <title>Genome sequencing provides insights into the evolution of gene families encoding plant cell wall-degrading enzymes in longhorned beetles.</title>
        <authorList>
            <person name="Shin N.R."/>
            <person name="Okamura Y."/>
            <person name="Kirsch R."/>
            <person name="Pauchet Y."/>
        </authorList>
    </citation>
    <scope>NUCLEOTIDE SEQUENCE</scope>
    <source>
        <strain evidence="1">RBIC_L_NR</strain>
    </source>
</reference>
<evidence type="ECO:0000313" key="2">
    <source>
        <dbReference type="Proteomes" id="UP001162156"/>
    </source>
</evidence>
<evidence type="ECO:0000313" key="1">
    <source>
        <dbReference type="EMBL" id="KAJ8960702.1"/>
    </source>
</evidence>